<evidence type="ECO:0000313" key="9">
    <source>
        <dbReference type="Proteomes" id="UP000283993"/>
    </source>
</evidence>
<proteinExistence type="inferred from homology"/>
<dbReference type="InterPro" id="IPR051209">
    <property type="entry name" value="FAD-bind_Monooxygenase_sf"/>
</dbReference>
<dbReference type="GO" id="GO:0050660">
    <property type="term" value="F:flavin adenine dinucleotide binding"/>
    <property type="evidence" value="ECO:0007669"/>
    <property type="project" value="InterPro"/>
</dbReference>
<keyword evidence="9" id="KW-1185">Reference proteome</keyword>
<evidence type="ECO:0000256" key="3">
    <source>
        <dbReference type="ARBA" id="ARBA00022630"/>
    </source>
</evidence>
<evidence type="ECO:0000256" key="4">
    <source>
        <dbReference type="ARBA" id="ARBA00022827"/>
    </source>
</evidence>
<evidence type="ECO:0000256" key="5">
    <source>
        <dbReference type="ARBA" id="ARBA00022857"/>
    </source>
</evidence>
<keyword evidence="4" id="KW-0274">FAD</keyword>
<evidence type="ECO:0000256" key="6">
    <source>
        <dbReference type="ARBA" id="ARBA00023002"/>
    </source>
</evidence>
<comment type="similarity">
    <text evidence="2">Belongs to the FAD-binding monooxygenase family.</text>
</comment>
<protein>
    <submittedName>
        <fullName evidence="8">4-hydroxyacetophenone monooxygenase</fullName>
    </submittedName>
</protein>
<keyword evidence="5" id="KW-0521">NADP</keyword>
<dbReference type="PANTHER" id="PTHR42877">
    <property type="entry name" value="L-ORNITHINE N(5)-MONOOXYGENASE-RELATED"/>
    <property type="match status" value="1"/>
</dbReference>
<keyword evidence="7 8" id="KW-0503">Monooxygenase</keyword>
<dbReference type="AlphaFoldDB" id="A0A423PWA5"/>
<evidence type="ECO:0000256" key="7">
    <source>
        <dbReference type="ARBA" id="ARBA00023033"/>
    </source>
</evidence>
<dbReference type="Pfam" id="PF00743">
    <property type="entry name" value="FMO-like"/>
    <property type="match status" value="1"/>
</dbReference>
<organism evidence="8 9">
    <name type="scientific">Salinisphaera orenii MK-B5</name>
    <dbReference type="NCBI Taxonomy" id="856730"/>
    <lineage>
        <taxon>Bacteria</taxon>
        <taxon>Pseudomonadati</taxon>
        <taxon>Pseudomonadota</taxon>
        <taxon>Gammaproteobacteria</taxon>
        <taxon>Salinisphaerales</taxon>
        <taxon>Salinisphaeraceae</taxon>
        <taxon>Salinisphaera</taxon>
    </lineage>
</organism>
<reference evidence="8 9" key="1">
    <citation type="submission" date="2013-10" db="EMBL/GenBank/DDBJ databases">
        <title>Salinisphaera orenii MK-B5 Genome Sequencing.</title>
        <authorList>
            <person name="Lai Q."/>
            <person name="Li C."/>
            <person name="Shao Z."/>
        </authorList>
    </citation>
    <scope>NUCLEOTIDE SEQUENCE [LARGE SCALE GENOMIC DNA]</scope>
    <source>
        <strain evidence="8 9">MK-B5</strain>
    </source>
</reference>
<keyword evidence="6" id="KW-0560">Oxidoreductase</keyword>
<keyword evidence="3" id="KW-0285">Flavoprotein</keyword>
<dbReference type="EMBL" id="AYKH01000002">
    <property type="protein sequence ID" value="ROO29890.1"/>
    <property type="molecule type" value="Genomic_DNA"/>
</dbReference>
<gene>
    <name evidence="8" type="ORF">SAOR_02060</name>
</gene>
<evidence type="ECO:0000256" key="1">
    <source>
        <dbReference type="ARBA" id="ARBA00001974"/>
    </source>
</evidence>
<dbReference type="RefSeq" id="WP_123630072.1">
    <property type="nucleotide sequence ID" value="NZ_AYKH01000002.1"/>
</dbReference>
<dbReference type="PRINTS" id="PR00411">
    <property type="entry name" value="PNDRDTASEI"/>
</dbReference>
<dbReference type="SUPFAM" id="SSF51905">
    <property type="entry name" value="FAD/NAD(P)-binding domain"/>
    <property type="match status" value="1"/>
</dbReference>
<sequence>MGVSSLLSRFNPLSTDTTIDTDMNVVIIGAGFSGLGMAIRLKEAGLDDFTLLERADDVGGTWRDNHYPGAACDVASHLYSFSFEQNPNWSRAFGRQPEIFDYIRRCTEKYDLRRYIRFNTAVVSATFDEHSGIWTVTTADGDTLTANFVISAVGALADPAYPRIAGLDGFRGKLMHTAQWDDDYDLAGKRVAVIGSGASAIQVVPEIAGQAAQLTVFQRTPSWIMPKPDRPIPDSEQEKYSESPLKLRARRLRIYWLNELFAPFIISDVGLFKKQAEAIARRHIRKQVADPAMRRRVTPDYQIGCKRILISNDWYPALQQDNVELIGDGPERITEHGIVTRDGREIEVDAIVCATGFRVPSTASPFEVTGRSGVDLNRVWADGAEAYKGVTVSGFPNLFFLMGPNTGPSHTSVLAFTEQQMDYALQAIAHVARRGLKFVDVKQRVQDRFNRGIQWRMKHTSWTSGCNSWYLTDSGKNTTLYPGFNWEYRLRLWRFAPGDYEEVGRDASAGRGHSARAA</sequence>
<dbReference type="PANTHER" id="PTHR42877:SF4">
    <property type="entry name" value="FAD_NAD(P)-BINDING DOMAIN-CONTAINING PROTEIN-RELATED"/>
    <property type="match status" value="1"/>
</dbReference>
<evidence type="ECO:0000256" key="2">
    <source>
        <dbReference type="ARBA" id="ARBA00010139"/>
    </source>
</evidence>
<comment type="cofactor">
    <cofactor evidence="1">
        <name>FAD</name>
        <dbReference type="ChEBI" id="CHEBI:57692"/>
    </cofactor>
</comment>
<dbReference type="Gene3D" id="3.50.50.60">
    <property type="entry name" value="FAD/NAD(P)-binding domain"/>
    <property type="match status" value="2"/>
</dbReference>
<dbReference type="InterPro" id="IPR020946">
    <property type="entry name" value="Flavin_mOase-like"/>
</dbReference>
<dbReference type="FunFam" id="3.50.50.60:FF:000214">
    <property type="entry name" value="PROBABLE MONOOXYGENASE"/>
    <property type="match status" value="1"/>
</dbReference>
<dbReference type="InterPro" id="IPR036188">
    <property type="entry name" value="FAD/NAD-bd_sf"/>
</dbReference>
<accession>A0A423PWA5</accession>
<dbReference type="GO" id="GO:0004499">
    <property type="term" value="F:N,N-dimethylaniline monooxygenase activity"/>
    <property type="evidence" value="ECO:0007669"/>
    <property type="project" value="InterPro"/>
</dbReference>
<name>A0A423PWA5_9GAMM</name>
<evidence type="ECO:0000313" key="8">
    <source>
        <dbReference type="EMBL" id="ROO29890.1"/>
    </source>
</evidence>
<dbReference type="GO" id="GO:0050661">
    <property type="term" value="F:NADP binding"/>
    <property type="evidence" value="ECO:0007669"/>
    <property type="project" value="InterPro"/>
</dbReference>
<comment type="caution">
    <text evidence="8">The sequence shown here is derived from an EMBL/GenBank/DDBJ whole genome shotgun (WGS) entry which is preliminary data.</text>
</comment>
<dbReference type="Proteomes" id="UP000283993">
    <property type="component" value="Unassembled WGS sequence"/>
</dbReference>